<dbReference type="Gene3D" id="3.40.50.720">
    <property type="entry name" value="NAD(P)-binding Rossmann-like Domain"/>
    <property type="match status" value="1"/>
</dbReference>
<proteinExistence type="inferred from homology"/>
<dbReference type="OrthoDB" id="8770295at2"/>
<organism evidence="5 6">
    <name type="scientific">Xaviernesmea oryzae</name>
    <dbReference type="NCBI Taxonomy" id="464029"/>
    <lineage>
        <taxon>Bacteria</taxon>
        <taxon>Pseudomonadati</taxon>
        <taxon>Pseudomonadota</taxon>
        <taxon>Alphaproteobacteria</taxon>
        <taxon>Hyphomicrobiales</taxon>
        <taxon>Rhizobiaceae</taxon>
        <taxon>Rhizobium/Agrobacterium group</taxon>
        <taxon>Xaviernesmea</taxon>
    </lineage>
</organism>
<keyword evidence="6" id="KW-1185">Reference proteome</keyword>
<keyword evidence="3" id="KW-0520">NAD</keyword>
<evidence type="ECO:0000256" key="3">
    <source>
        <dbReference type="ARBA" id="ARBA00023027"/>
    </source>
</evidence>
<name>A0A1X7CSN5_9HYPH</name>
<gene>
    <name evidence="5" type="ORF">SAMN02982989_4523</name>
</gene>
<dbReference type="Proteomes" id="UP000192903">
    <property type="component" value="Unassembled WGS sequence"/>
</dbReference>
<evidence type="ECO:0000313" key="5">
    <source>
        <dbReference type="EMBL" id="SMF02351.1"/>
    </source>
</evidence>
<evidence type="ECO:0000256" key="2">
    <source>
        <dbReference type="ARBA" id="ARBA00023002"/>
    </source>
</evidence>
<dbReference type="EMBL" id="FXAF01000002">
    <property type="protein sequence ID" value="SMF02351.1"/>
    <property type="molecule type" value="Genomic_DNA"/>
</dbReference>
<accession>A0A1X7CSN5</accession>
<keyword evidence="2" id="KW-0560">Oxidoreductase</keyword>
<dbReference type="PANTHER" id="PTHR43103:SF5">
    <property type="entry name" value="4-EPIMERASE, PUTATIVE (AFU_ORTHOLOGUE AFUA_7G00360)-RELATED"/>
    <property type="match status" value="1"/>
</dbReference>
<evidence type="ECO:0000313" key="6">
    <source>
        <dbReference type="Proteomes" id="UP000192903"/>
    </source>
</evidence>
<feature type="domain" description="NAD-dependent epimerase/dehydratase" evidence="4">
    <location>
        <begin position="9"/>
        <end position="168"/>
    </location>
</feature>
<dbReference type="Pfam" id="PF01370">
    <property type="entry name" value="Epimerase"/>
    <property type="match status" value="1"/>
</dbReference>
<dbReference type="SUPFAM" id="SSF51735">
    <property type="entry name" value="NAD(P)-binding Rossmann-fold domains"/>
    <property type="match status" value="1"/>
</dbReference>
<sequence>MSFDKTRKIVLTGASGNLGRFLTQALAERYENVVLTDIADFPETVPANARFVRADIADAEAMASICEDAAVILHFGGVSTEKSFETILPANIVGVVNIFEGARRNGARVVFASSNHTIGFHERSRTLDIDTPTRPDSFYGVSKIFGENIGRLYFDKHGVESVHLRIGSALPEPLDKRHLSTWLSLPDLFGMVVAAIEAERTEFAVLWGASANTRTWWAKDDSGRLGVRRADNAEAFAGKVAGPTGDPVTERFQGGSYCAMDTVVR</sequence>
<protein>
    <submittedName>
        <fullName evidence="5">Uronate dehydrogenase</fullName>
    </submittedName>
</protein>
<evidence type="ECO:0000256" key="1">
    <source>
        <dbReference type="ARBA" id="ARBA00007637"/>
    </source>
</evidence>
<dbReference type="InterPro" id="IPR001509">
    <property type="entry name" value="Epimerase_deHydtase"/>
</dbReference>
<comment type="similarity">
    <text evidence="1">Belongs to the NAD(P)-dependent epimerase/dehydratase family.</text>
</comment>
<dbReference type="GO" id="GO:0016491">
    <property type="term" value="F:oxidoreductase activity"/>
    <property type="evidence" value="ECO:0007669"/>
    <property type="project" value="UniProtKB-KW"/>
</dbReference>
<dbReference type="PANTHER" id="PTHR43103">
    <property type="entry name" value="NUCLEOSIDE-DIPHOSPHATE-SUGAR EPIMERASE"/>
    <property type="match status" value="1"/>
</dbReference>
<dbReference type="AlphaFoldDB" id="A0A1X7CSN5"/>
<reference evidence="6" key="1">
    <citation type="submission" date="2017-04" db="EMBL/GenBank/DDBJ databases">
        <authorList>
            <person name="Varghese N."/>
            <person name="Submissions S."/>
        </authorList>
    </citation>
    <scope>NUCLEOTIDE SEQUENCE [LARGE SCALE GENOMIC DNA]</scope>
    <source>
        <strain evidence="6">B4P</strain>
    </source>
</reference>
<dbReference type="InterPro" id="IPR036291">
    <property type="entry name" value="NAD(P)-bd_dom_sf"/>
</dbReference>
<dbReference type="STRING" id="464029.SAMN02982989_4523"/>
<dbReference type="RefSeq" id="WP_085419969.1">
    <property type="nucleotide sequence ID" value="NZ_FXAF01000002.1"/>
</dbReference>
<evidence type="ECO:0000259" key="4">
    <source>
        <dbReference type="Pfam" id="PF01370"/>
    </source>
</evidence>